<name>A0A4Y2CN53_ARAVE</name>
<dbReference type="Proteomes" id="UP000499080">
    <property type="component" value="Unassembled WGS sequence"/>
</dbReference>
<comment type="caution">
    <text evidence="1">The sequence shown here is derived from an EMBL/GenBank/DDBJ whole genome shotgun (WGS) entry which is preliminary data.</text>
</comment>
<gene>
    <name evidence="1" type="ORF">AVEN_46891_1</name>
</gene>
<reference evidence="1 2" key="1">
    <citation type="journal article" date="2019" name="Sci. Rep.">
        <title>Orb-weaving spider Araneus ventricosus genome elucidates the spidroin gene catalogue.</title>
        <authorList>
            <person name="Kono N."/>
            <person name="Nakamura H."/>
            <person name="Ohtoshi R."/>
            <person name="Moran D.A.P."/>
            <person name="Shinohara A."/>
            <person name="Yoshida Y."/>
            <person name="Fujiwara M."/>
            <person name="Mori M."/>
            <person name="Tomita M."/>
            <person name="Arakawa K."/>
        </authorList>
    </citation>
    <scope>NUCLEOTIDE SEQUENCE [LARGE SCALE GENOMIC DNA]</scope>
</reference>
<protein>
    <submittedName>
        <fullName evidence="1">Uncharacterized protein</fullName>
    </submittedName>
</protein>
<keyword evidence="2" id="KW-1185">Reference proteome</keyword>
<accession>A0A4Y2CN53</accession>
<proteinExistence type="predicted"/>
<organism evidence="1 2">
    <name type="scientific">Araneus ventricosus</name>
    <name type="common">Orbweaver spider</name>
    <name type="synonym">Epeira ventricosa</name>
    <dbReference type="NCBI Taxonomy" id="182803"/>
    <lineage>
        <taxon>Eukaryota</taxon>
        <taxon>Metazoa</taxon>
        <taxon>Ecdysozoa</taxon>
        <taxon>Arthropoda</taxon>
        <taxon>Chelicerata</taxon>
        <taxon>Arachnida</taxon>
        <taxon>Araneae</taxon>
        <taxon>Araneomorphae</taxon>
        <taxon>Entelegynae</taxon>
        <taxon>Araneoidea</taxon>
        <taxon>Araneidae</taxon>
        <taxon>Araneus</taxon>
    </lineage>
</organism>
<dbReference type="EMBL" id="BGPR01000214">
    <property type="protein sequence ID" value="GBM05354.1"/>
    <property type="molecule type" value="Genomic_DNA"/>
</dbReference>
<evidence type="ECO:0000313" key="2">
    <source>
        <dbReference type="Proteomes" id="UP000499080"/>
    </source>
</evidence>
<evidence type="ECO:0000313" key="1">
    <source>
        <dbReference type="EMBL" id="GBM05354.1"/>
    </source>
</evidence>
<sequence length="149" mass="17394">MSIENSGQKDIVLQLMFTTTDAFNVNPSKGRVKGKDVQLFSVDRLSTDRELDLVVLFKEWNAEVPEEEVKCWHCSFEDETAQTHMVPVKIVFYRNRLEEMFCKFWKHYGSIDFDFVLLLIDLDGFAGLFFSLQGKRQRKDIKEGILAFV</sequence>
<dbReference type="AlphaFoldDB" id="A0A4Y2CN53"/>
<dbReference type="OrthoDB" id="10393103at2759"/>